<evidence type="ECO:0000313" key="7">
    <source>
        <dbReference type="Proteomes" id="UP000321490"/>
    </source>
</evidence>
<accession>A0A562IXC5</accession>
<feature type="domain" description="HTH tetR-type" evidence="5">
    <location>
        <begin position="4"/>
        <end position="64"/>
    </location>
</feature>
<comment type="caution">
    <text evidence="6">The sequence shown here is derived from an EMBL/GenBank/DDBJ whole genome shotgun (WGS) entry which is preliminary data.</text>
</comment>
<keyword evidence="7" id="KW-1185">Reference proteome</keyword>
<evidence type="ECO:0000256" key="3">
    <source>
        <dbReference type="ARBA" id="ARBA00023163"/>
    </source>
</evidence>
<dbReference type="InterPro" id="IPR036271">
    <property type="entry name" value="Tet_transcr_reg_TetR-rel_C_sf"/>
</dbReference>
<name>A0A562IXC5_9ACTN</name>
<dbReference type="PANTHER" id="PTHR30055:SF234">
    <property type="entry name" value="HTH-TYPE TRANSCRIPTIONAL REGULATOR BETI"/>
    <property type="match status" value="1"/>
</dbReference>
<dbReference type="EMBL" id="VLKF01000001">
    <property type="protein sequence ID" value="TWH75214.1"/>
    <property type="molecule type" value="Genomic_DNA"/>
</dbReference>
<reference evidence="6 7" key="1">
    <citation type="submission" date="2019-07" db="EMBL/GenBank/DDBJ databases">
        <title>R&amp;d 2014.</title>
        <authorList>
            <person name="Klenk H.-P."/>
        </authorList>
    </citation>
    <scope>NUCLEOTIDE SEQUENCE [LARGE SCALE GENOMIC DNA]</scope>
    <source>
        <strain evidence="6 7">DSM 45764</strain>
    </source>
</reference>
<keyword evidence="3" id="KW-0804">Transcription</keyword>
<dbReference type="PANTHER" id="PTHR30055">
    <property type="entry name" value="HTH-TYPE TRANSCRIPTIONAL REGULATOR RUTR"/>
    <property type="match status" value="1"/>
</dbReference>
<organism evidence="6 7">
    <name type="scientific">Modestobacter roseus</name>
    <dbReference type="NCBI Taxonomy" id="1181884"/>
    <lineage>
        <taxon>Bacteria</taxon>
        <taxon>Bacillati</taxon>
        <taxon>Actinomycetota</taxon>
        <taxon>Actinomycetes</taxon>
        <taxon>Geodermatophilales</taxon>
        <taxon>Geodermatophilaceae</taxon>
        <taxon>Modestobacter</taxon>
    </lineage>
</organism>
<dbReference type="GO" id="GO:0000976">
    <property type="term" value="F:transcription cis-regulatory region binding"/>
    <property type="evidence" value="ECO:0007669"/>
    <property type="project" value="TreeGrafter"/>
</dbReference>
<dbReference type="SUPFAM" id="SSF48498">
    <property type="entry name" value="Tetracyclin repressor-like, C-terminal domain"/>
    <property type="match status" value="1"/>
</dbReference>
<dbReference type="AlphaFoldDB" id="A0A562IXC5"/>
<dbReference type="SUPFAM" id="SSF46689">
    <property type="entry name" value="Homeodomain-like"/>
    <property type="match status" value="1"/>
</dbReference>
<dbReference type="InterPro" id="IPR001647">
    <property type="entry name" value="HTH_TetR"/>
</dbReference>
<evidence type="ECO:0000256" key="4">
    <source>
        <dbReference type="PROSITE-ProRule" id="PRU00335"/>
    </source>
</evidence>
<dbReference type="PROSITE" id="PS50977">
    <property type="entry name" value="HTH_TETR_2"/>
    <property type="match status" value="1"/>
</dbReference>
<dbReference type="InterPro" id="IPR050109">
    <property type="entry name" value="HTH-type_TetR-like_transc_reg"/>
</dbReference>
<evidence type="ECO:0000259" key="5">
    <source>
        <dbReference type="PROSITE" id="PS50977"/>
    </source>
</evidence>
<dbReference type="InterPro" id="IPR009057">
    <property type="entry name" value="Homeodomain-like_sf"/>
</dbReference>
<evidence type="ECO:0000313" key="6">
    <source>
        <dbReference type="EMBL" id="TWH75214.1"/>
    </source>
</evidence>
<sequence>MSSPTTRERIVDAALRLLDEGGVDAMSTRAVGAAAGVQAPTIYRLFEDKQGLLDAVTERRFAEYVEQKTTREHAEDPVEDLRRGWDLHVGFGLANPAAYVAIYGTPRPGGPSPAVQRSTEILLGMLRRIAAAGRLRVDEHTAAQLVHAAGLGVTLVLISTPAAERDPRFADVAREAAIAAVTTDPPADVPGAPLPAAARTLRAALPAVDVLSPGEKVLMGEWLDRIGPPGD</sequence>
<dbReference type="Proteomes" id="UP000321490">
    <property type="component" value="Unassembled WGS sequence"/>
</dbReference>
<evidence type="ECO:0000256" key="1">
    <source>
        <dbReference type="ARBA" id="ARBA00023015"/>
    </source>
</evidence>
<dbReference type="Gene3D" id="1.10.357.10">
    <property type="entry name" value="Tetracycline Repressor, domain 2"/>
    <property type="match status" value="1"/>
</dbReference>
<evidence type="ECO:0000256" key="2">
    <source>
        <dbReference type="ARBA" id="ARBA00023125"/>
    </source>
</evidence>
<dbReference type="OrthoDB" id="3784817at2"/>
<dbReference type="Pfam" id="PF00440">
    <property type="entry name" value="TetR_N"/>
    <property type="match status" value="1"/>
</dbReference>
<keyword evidence="1" id="KW-0805">Transcription regulation</keyword>
<proteinExistence type="predicted"/>
<keyword evidence="2 4" id="KW-0238">DNA-binding</keyword>
<dbReference type="RefSeq" id="WP_153361433.1">
    <property type="nucleotide sequence ID" value="NZ_JABGDC010000142.1"/>
</dbReference>
<dbReference type="PRINTS" id="PR00455">
    <property type="entry name" value="HTHTETR"/>
</dbReference>
<dbReference type="Gene3D" id="1.10.10.60">
    <property type="entry name" value="Homeodomain-like"/>
    <property type="match status" value="1"/>
</dbReference>
<dbReference type="GO" id="GO:0003700">
    <property type="term" value="F:DNA-binding transcription factor activity"/>
    <property type="evidence" value="ECO:0007669"/>
    <property type="project" value="TreeGrafter"/>
</dbReference>
<gene>
    <name evidence="6" type="ORF">JD78_03769</name>
</gene>
<protein>
    <submittedName>
        <fullName evidence="6">TetR family transcriptional regulator</fullName>
    </submittedName>
</protein>
<feature type="DNA-binding region" description="H-T-H motif" evidence="4">
    <location>
        <begin position="27"/>
        <end position="46"/>
    </location>
</feature>